<reference evidence="15" key="1">
    <citation type="submission" date="2016-10" db="EMBL/GenBank/DDBJ databases">
        <authorList>
            <person name="Varghese N."/>
            <person name="Submissions S."/>
        </authorList>
    </citation>
    <scope>NUCLEOTIDE SEQUENCE [LARGE SCALE GENOMIC DNA]</scope>
    <source>
        <strain evidence="15">CGMCC 4.3568</strain>
    </source>
</reference>
<dbReference type="STRING" id="490629.SAMN05216266_109144"/>
<keyword evidence="8 11" id="KW-0443">Lipid metabolism</keyword>
<dbReference type="NCBIfam" id="TIGR02946">
    <property type="entry name" value="acyl_WS_DGAT"/>
    <property type="match status" value="1"/>
</dbReference>
<feature type="domain" description="O-acyltransferase WSD1-like N-terminal" evidence="12">
    <location>
        <begin position="6"/>
        <end position="252"/>
    </location>
</feature>
<dbReference type="Gene3D" id="3.30.559.10">
    <property type="entry name" value="Chloramphenicol acetyltransferase-like domain"/>
    <property type="match status" value="1"/>
</dbReference>
<sequence>MHGAQLSPLDVAFLCLESRTTPMHMGAVAVFGAHGQVDPERLLALLTARAVRIPRLRVRVRHSRSPLGGANWEDDPGFDPARHMETHRLSTLYEEDPLAAHAARWLAPPLDLHRPLWRLQVVTGLPDGSFALLLKLHHALTDGTGAVTVALGLLDEVPALGRTPAQTPGPVKRKSFVDSLLENPLSHASATVGKAAESAGIAGSVLLAARPYPVSPIATANSTSRELGFATLDTADVRRVRAAHGGTTNDVVLAVLAGALRTWLRNRGRRPENGPLRALVPVSVRAREAEGKGGNLLSGYLSDLPVELDDPVERLRAVRRSMDRNKAAGPVRGAGALPVLAGRVPAGMHKLAARFAGQAAPLLFDTVVTNVPLPGIPLTLDGAKLRRVYPFVPLAPHHSVGVAVSSYRKSIHIGLQANGDAVADLGSLTDAIGKSLAELLNTCP</sequence>
<name>A0A1I1AGT4_9PSEU</name>
<keyword evidence="9 11" id="KW-0012">Acyltransferase</keyword>
<dbReference type="AlphaFoldDB" id="A0A1I1AGT4"/>
<comment type="catalytic activity">
    <reaction evidence="10 11">
        <text>an acyl-CoA + a 1,2-diacyl-sn-glycerol = a triacyl-sn-glycerol + CoA</text>
        <dbReference type="Rhea" id="RHEA:10868"/>
        <dbReference type="ChEBI" id="CHEBI:17815"/>
        <dbReference type="ChEBI" id="CHEBI:57287"/>
        <dbReference type="ChEBI" id="CHEBI:58342"/>
        <dbReference type="ChEBI" id="CHEBI:64615"/>
        <dbReference type="EC" id="2.3.1.20"/>
    </reaction>
</comment>
<dbReference type="PANTHER" id="PTHR31650">
    <property type="entry name" value="O-ACYLTRANSFERASE (WSD1-LIKE) FAMILY PROTEIN"/>
    <property type="match status" value="1"/>
</dbReference>
<comment type="pathway">
    <text evidence="2">Lipid metabolism.</text>
</comment>
<evidence type="ECO:0000313" key="15">
    <source>
        <dbReference type="Proteomes" id="UP000243799"/>
    </source>
</evidence>
<dbReference type="GO" id="GO:0001666">
    <property type="term" value="P:response to hypoxia"/>
    <property type="evidence" value="ECO:0007669"/>
    <property type="project" value="TreeGrafter"/>
</dbReference>
<dbReference type="SUPFAM" id="SSF52777">
    <property type="entry name" value="CoA-dependent acyltransferases"/>
    <property type="match status" value="2"/>
</dbReference>
<dbReference type="Proteomes" id="UP000243799">
    <property type="component" value="Unassembled WGS sequence"/>
</dbReference>
<dbReference type="InterPro" id="IPR014292">
    <property type="entry name" value="Acyl_transf_WS/DGAT"/>
</dbReference>
<keyword evidence="15" id="KW-1185">Reference proteome</keyword>
<keyword evidence="6 11" id="KW-0808">Transferase</keyword>
<dbReference type="GO" id="GO:0051701">
    <property type="term" value="P:biological process involved in interaction with host"/>
    <property type="evidence" value="ECO:0007669"/>
    <property type="project" value="TreeGrafter"/>
</dbReference>
<keyword evidence="5 11" id="KW-0444">Lipid biosynthesis</keyword>
<accession>A0A1I1AGT4</accession>
<dbReference type="InterPro" id="IPR023213">
    <property type="entry name" value="CAT-like_dom_sf"/>
</dbReference>
<evidence type="ECO:0000259" key="12">
    <source>
        <dbReference type="Pfam" id="PF03007"/>
    </source>
</evidence>
<evidence type="ECO:0000256" key="8">
    <source>
        <dbReference type="ARBA" id="ARBA00023098"/>
    </source>
</evidence>
<dbReference type="RefSeq" id="WP_091674143.1">
    <property type="nucleotide sequence ID" value="NZ_FOKG01000009.1"/>
</dbReference>
<dbReference type="GO" id="GO:0005886">
    <property type="term" value="C:plasma membrane"/>
    <property type="evidence" value="ECO:0007669"/>
    <property type="project" value="TreeGrafter"/>
</dbReference>
<dbReference type="PANTHER" id="PTHR31650:SF1">
    <property type="entry name" value="WAX ESTER SYNTHASE_DIACYLGLYCEROL ACYLTRANSFERASE 4-RELATED"/>
    <property type="match status" value="1"/>
</dbReference>
<dbReference type="OrthoDB" id="9810950at2"/>
<evidence type="ECO:0000256" key="11">
    <source>
        <dbReference type="RuleBase" id="RU361241"/>
    </source>
</evidence>
<feature type="domain" description="O-acyltransferase WSD1 C-terminal" evidence="13">
    <location>
        <begin position="294"/>
        <end position="439"/>
    </location>
</feature>
<comment type="pathway">
    <text evidence="1 11">Glycerolipid metabolism; triacylglycerol biosynthesis.</text>
</comment>
<evidence type="ECO:0000256" key="10">
    <source>
        <dbReference type="ARBA" id="ARBA00048109"/>
    </source>
</evidence>
<protein>
    <recommendedName>
        <fullName evidence="4 11">Diacylglycerol O-acyltransferase</fullName>
        <ecNumber evidence="4 11">2.3.1.20</ecNumber>
    </recommendedName>
</protein>
<evidence type="ECO:0000256" key="4">
    <source>
        <dbReference type="ARBA" id="ARBA00013244"/>
    </source>
</evidence>
<evidence type="ECO:0000256" key="1">
    <source>
        <dbReference type="ARBA" id="ARBA00004771"/>
    </source>
</evidence>
<dbReference type="InterPro" id="IPR045034">
    <property type="entry name" value="O-acyltransferase_WSD1-like"/>
</dbReference>
<dbReference type="Pfam" id="PF03007">
    <property type="entry name" value="WS_DGAT_cat"/>
    <property type="match status" value="1"/>
</dbReference>
<dbReference type="GO" id="GO:0004144">
    <property type="term" value="F:diacylglycerol O-acyltransferase activity"/>
    <property type="evidence" value="ECO:0007669"/>
    <property type="project" value="UniProtKB-EC"/>
</dbReference>
<evidence type="ECO:0000313" key="14">
    <source>
        <dbReference type="EMBL" id="SFB37214.1"/>
    </source>
</evidence>
<comment type="similarity">
    <text evidence="3 11">Belongs to the long-chain O-acyltransferase family.</text>
</comment>
<evidence type="ECO:0000256" key="6">
    <source>
        <dbReference type="ARBA" id="ARBA00022679"/>
    </source>
</evidence>
<dbReference type="Gene3D" id="3.30.559.30">
    <property type="entry name" value="Nonribosomal peptide synthetase, condensation domain"/>
    <property type="match status" value="1"/>
</dbReference>
<evidence type="ECO:0000256" key="7">
    <source>
        <dbReference type="ARBA" id="ARBA00022798"/>
    </source>
</evidence>
<evidence type="ECO:0000256" key="5">
    <source>
        <dbReference type="ARBA" id="ARBA00022516"/>
    </source>
</evidence>
<evidence type="ECO:0000256" key="2">
    <source>
        <dbReference type="ARBA" id="ARBA00005189"/>
    </source>
</evidence>
<dbReference type="InterPro" id="IPR009721">
    <property type="entry name" value="O-acyltransferase_WSD1_C"/>
</dbReference>
<dbReference type="Pfam" id="PF06974">
    <property type="entry name" value="WS_DGAT_C"/>
    <property type="match status" value="1"/>
</dbReference>
<organism evidence="14 15">
    <name type="scientific">Amycolatopsis marina</name>
    <dbReference type="NCBI Taxonomy" id="490629"/>
    <lineage>
        <taxon>Bacteria</taxon>
        <taxon>Bacillati</taxon>
        <taxon>Actinomycetota</taxon>
        <taxon>Actinomycetes</taxon>
        <taxon>Pseudonocardiales</taxon>
        <taxon>Pseudonocardiaceae</taxon>
        <taxon>Amycolatopsis</taxon>
    </lineage>
</organism>
<dbReference type="EMBL" id="FOKG01000009">
    <property type="protein sequence ID" value="SFB37214.1"/>
    <property type="molecule type" value="Genomic_DNA"/>
</dbReference>
<dbReference type="InterPro" id="IPR004255">
    <property type="entry name" value="O-acyltransferase_WSD1_N"/>
</dbReference>
<dbReference type="UniPathway" id="UPA00282"/>
<keyword evidence="7 11" id="KW-0319">Glycerol metabolism</keyword>
<evidence type="ECO:0000256" key="9">
    <source>
        <dbReference type="ARBA" id="ARBA00023315"/>
    </source>
</evidence>
<dbReference type="GO" id="GO:0071731">
    <property type="term" value="P:response to nitric oxide"/>
    <property type="evidence" value="ECO:0007669"/>
    <property type="project" value="TreeGrafter"/>
</dbReference>
<proteinExistence type="inferred from homology"/>
<evidence type="ECO:0000256" key="3">
    <source>
        <dbReference type="ARBA" id="ARBA00009587"/>
    </source>
</evidence>
<dbReference type="GO" id="GO:0019432">
    <property type="term" value="P:triglyceride biosynthetic process"/>
    <property type="evidence" value="ECO:0007669"/>
    <property type="project" value="UniProtKB-UniPathway"/>
</dbReference>
<dbReference type="EC" id="2.3.1.20" evidence="4 11"/>
<gene>
    <name evidence="14" type="ORF">SAMN05216266_109144</name>
</gene>
<dbReference type="GO" id="GO:0006071">
    <property type="term" value="P:glycerol metabolic process"/>
    <property type="evidence" value="ECO:0007669"/>
    <property type="project" value="UniProtKB-KW"/>
</dbReference>
<evidence type="ECO:0000259" key="13">
    <source>
        <dbReference type="Pfam" id="PF06974"/>
    </source>
</evidence>